<keyword evidence="4 8" id="KW-1133">Transmembrane helix</keyword>
<dbReference type="PANTHER" id="PTHR12428">
    <property type="entry name" value="OXA1"/>
    <property type="match status" value="1"/>
</dbReference>
<dbReference type="GO" id="GO:0005743">
    <property type="term" value="C:mitochondrial inner membrane"/>
    <property type="evidence" value="ECO:0007669"/>
    <property type="project" value="TreeGrafter"/>
</dbReference>
<keyword evidence="3 6" id="KW-0812">Transmembrane</keyword>
<dbReference type="PANTHER" id="PTHR12428:SF34">
    <property type="entry name" value="MITOCHONDRIAL INNER MEMBRANE PROTEIN OXA1-LIKE"/>
    <property type="match status" value="1"/>
</dbReference>
<comment type="similarity">
    <text evidence="6">Belongs to the OXA1/ALB3/YidC family.</text>
</comment>
<feature type="transmembrane region" description="Helical" evidence="8">
    <location>
        <begin position="182"/>
        <end position="202"/>
    </location>
</feature>
<proteinExistence type="inferred from homology"/>
<feature type="region of interest" description="Disordered" evidence="7">
    <location>
        <begin position="67"/>
        <end position="98"/>
    </location>
</feature>
<sequence>MLRRSACLLSRLGPQAAAAAECGGSSAWAPQSAAALHVLESWQQHSGSSGQGGGWQQHQHLSIRSFSLWPGGGRKKEPPASEDLTSAGSAGGEGFGSSNAAQAAGIEATSSSAGFAADTGGGLAAAASSPGVSDLFTASAIVAAAAGAEEDALAACQEDSWIGTRGIQMLLRGVHSATGLEWWQSIMLATLGMRIATLPIMLMQVKNTYRMSQARPEIEELVNIMKEEQARGNSQAAMQHQHRVLAVWAKYKCNPMKSLAGMFVQAPIFIGFFSALRGFAAHKVPSLAEGGTLWFTDLTVADPTYMLPALAGLSFLATIELGAADGMQGQPEEMQKKMKTMMRVVALAVPLVSASLPASVFMYWSASNVFSLVQSSLLKLPAVKRAVGLPDLAQVTPGAQAQAQAQLIGKPVQTFTSRPPRKAPTKPRKDE</sequence>
<evidence type="ECO:0000256" key="1">
    <source>
        <dbReference type="ARBA" id="ARBA00004141"/>
    </source>
</evidence>
<keyword evidence="11" id="KW-1185">Reference proteome</keyword>
<comment type="subcellular location">
    <subcellularLocation>
        <location evidence="1 6">Membrane</location>
        <topology evidence="1 6">Multi-pass membrane protein</topology>
    </subcellularLocation>
</comment>
<feature type="transmembrane region" description="Helical" evidence="8">
    <location>
        <begin position="259"/>
        <end position="280"/>
    </location>
</feature>
<feature type="transmembrane region" description="Helical" evidence="8">
    <location>
        <begin position="344"/>
        <end position="364"/>
    </location>
</feature>
<comment type="similarity">
    <text evidence="2">Belongs to the OXA1/ALB3/YidC (TC 2.A.9.2) family.</text>
</comment>
<organism evidence="10 11">
    <name type="scientific">Chlorella vulgaris</name>
    <name type="common">Green alga</name>
    <dbReference type="NCBI Taxonomy" id="3077"/>
    <lineage>
        <taxon>Eukaryota</taxon>
        <taxon>Viridiplantae</taxon>
        <taxon>Chlorophyta</taxon>
        <taxon>core chlorophytes</taxon>
        <taxon>Trebouxiophyceae</taxon>
        <taxon>Chlorellales</taxon>
        <taxon>Chlorellaceae</taxon>
        <taxon>Chlorella clade</taxon>
        <taxon>Chlorella</taxon>
    </lineage>
</organism>
<dbReference type="GO" id="GO:0032977">
    <property type="term" value="F:membrane insertase activity"/>
    <property type="evidence" value="ECO:0007669"/>
    <property type="project" value="InterPro"/>
</dbReference>
<accession>A0A9D4Z140</accession>
<protein>
    <recommendedName>
        <fullName evidence="9">Membrane insertase YidC/Oxa/ALB C-terminal domain-containing protein</fullName>
    </recommendedName>
</protein>
<evidence type="ECO:0000259" key="9">
    <source>
        <dbReference type="Pfam" id="PF02096"/>
    </source>
</evidence>
<evidence type="ECO:0000313" key="11">
    <source>
        <dbReference type="Proteomes" id="UP001055712"/>
    </source>
</evidence>
<evidence type="ECO:0000256" key="5">
    <source>
        <dbReference type="ARBA" id="ARBA00023136"/>
    </source>
</evidence>
<evidence type="ECO:0000256" key="4">
    <source>
        <dbReference type="ARBA" id="ARBA00022989"/>
    </source>
</evidence>
<dbReference type="Pfam" id="PF02096">
    <property type="entry name" value="60KD_IMP"/>
    <property type="match status" value="1"/>
</dbReference>
<dbReference type="AlphaFoldDB" id="A0A9D4Z140"/>
<dbReference type="InterPro" id="IPR001708">
    <property type="entry name" value="YidC/ALB3/OXA1/COX18"/>
</dbReference>
<dbReference type="EMBL" id="SIDB01000002">
    <property type="protein sequence ID" value="KAI3436771.1"/>
    <property type="molecule type" value="Genomic_DNA"/>
</dbReference>
<feature type="region of interest" description="Disordered" evidence="7">
    <location>
        <begin position="409"/>
        <end position="431"/>
    </location>
</feature>
<keyword evidence="5 8" id="KW-0472">Membrane</keyword>
<name>A0A9D4Z140_CHLVU</name>
<gene>
    <name evidence="10" type="ORF">D9Q98_006183</name>
</gene>
<evidence type="ECO:0000256" key="8">
    <source>
        <dbReference type="SAM" id="Phobius"/>
    </source>
</evidence>
<reference evidence="10" key="1">
    <citation type="journal article" date="2019" name="Plant J.">
        <title>Chlorella vulgaris genome assembly and annotation reveals the molecular basis for metabolic acclimation to high light conditions.</title>
        <authorList>
            <person name="Cecchin M."/>
            <person name="Marcolungo L."/>
            <person name="Rossato M."/>
            <person name="Girolomoni L."/>
            <person name="Cosentino E."/>
            <person name="Cuine S."/>
            <person name="Li-Beisson Y."/>
            <person name="Delledonne M."/>
            <person name="Ballottari M."/>
        </authorList>
    </citation>
    <scope>NUCLEOTIDE SEQUENCE</scope>
    <source>
        <strain evidence="10">211/11P</strain>
    </source>
</reference>
<evidence type="ECO:0000256" key="3">
    <source>
        <dbReference type="ARBA" id="ARBA00022692"/>
    </source>
</evidence>
<dbReference type="Proteomes" id="UP001055712">
    <property type="component" value="Unassembled WGS sequence"/>
</dbReference>
<feature type="transmembrane region" description="Helical" evidence="8">
    <location>
        <begin position="305"/>
        <end position="323"/>
    </location>
</feature>
<feature type="domain" description="Membrane insertase YidC/Oxa/ALB C-terminal" evidence="9">
    <location>
        <begin position="182"/>
        <end position="378"/>
    </location>
</feature>
<dbReference type="GO" id="GO:0032979">
    <property type="term" value="P:protein insertion into mitochondrial inner membrane from matrix"/>
    <property type="evidence" value="ECO:0007669"/>
    <property type="project" value="TreeGrafter"/>
</dbReference>
<dbReference type="CDD" id="cd20069">
    <property type="entry name" value="5TM_Oxa1-like"/>
    <property type="match status" value="1"/>
</dbReference>
<dbReference type="InterPro" id="IPR028055">
    <property type="entry name" value="YidC/Oxa/ALB_C"/>
</dbReference>
<evidence type="ECO:0000313" key="10">
    <source>
        <dbReference type="EMBL" id="KAI3436771.1"/>
    </source>
</evidence>
<dbReference type="OrthoDB" id="2148490at2759"/>
<evidence type="ECO:0000256" key="6">
    <source>
        <dbReference type="RuleBase" id="RU003945"/>
    </source>
</evidence>
<comment type="caution">
    <text evidence="10">The sequence shown here is derived from an EMBL/GenBank/DDBJ whole genome shotgun (WGS) entry which is preliminary data.</text>
</comment>
<evidence type="ECO:0000256" key="7">
    <source>
        <dbReference type="SAM" id="MobiDB-lite"/>
    </source>
</evidence>
<dbReference type="NCBIfam" id="TIGR03592">
    <property type="entry name" value="yidC_oxa1_cterm"/>
    <property type="match status" value="1"/>
</dbReference>
<feature type="compositionally biased region" description="Basic residues" evidence="7">
    <location>
        <begin position="419"/>
        <end position="431"/>
    </location>
</feature>
<evidence type="ECO:0000256" key="2">
    <source>
        <dbReference type="ARBA" id="ARBA00010583"/>
    </source>
</evidence>
<reference evidence="10" key="2">
    <citation type="submission" date="2020-11" db="EMBL/GenBank/DDBJ databases">
        <authorList>
            <person name="Cecchin M."/>
            <person name="Marcolungo L."/>
            <person name="Rossato M."/>
            <person name="Girolomoni L."/>
            <person name="Cosentino E."/>
            <person name="Cuine S."/>
            <person name="Li-Beisson Y."/>
            <person name="Delledonne M."/>
            <person name="Ballottari M."/>
        </authorList>
    </citation>
    <scope>NUCLEOTIDE SEQUENCE</scope>
    <source>
        <strain evidence="10">211/11P</strain>
        <tissue evidence="10">Whole cell</tissue>
    </source>
</reference>